<dbReference type="InterPro" id="IPR013830">
    <property type="entry name" value="SGNH_hydro"/>
</dbReference>
<dbReference type="InterPro" id="IPR051532">
    <property type="entry name" value="Ester_Hydrolysis_Enzymes"/>
</dbReference>
<dbReference type="AlphaFoldDB" id="A0A9D1N094"/>
<comment type="caution">
    <text evidence="2">The sequence shown here is derived from an EMBL/GenBank/DDBJ whole genome shotgun (WGS) entry which is preliminary data.</text>
</comment>
<feature type="domain" description="SGNH hydrolase-type esterase" evidence="1">
    <location>
        <begin position="6"/>
        <end position="186"/>
    </location>
</feature>
<dbReference type="SUPFAM" id="SSF52266">
    <property type="entry name" value="SGNH hydrolase"/>
    <property type="match status" value="1"/>
</dbReference>
<protein>
    <recommendedName>
        <fullName evidence="1">SGNH hydrolase-type esterase domain-containing protein</fullName>
    </recommendedName>
</protein>
<reference evidence="2" key="2">
    <citation type="journal article" date="2021" name="PeerJ">
        <title>Extensive microbial diversity within the chicken gut microbiome revealed by metagenomics and culture.</title>
        <authorList>
            <person name="Gilroy R."/>
            <person name="Ravi A."/>
            <person name="Getino M."/>
            <person name="Pursley I."/>
            <person name="Horton D.L."/>
            <person name="Alikhan N.F."/>
            <person name="Baker D."/>
            <person name="Gharbi K."/>
            <person name="Hall N."/>
            <person name="Watson M."/>
            <person name="Adriaenssens E.M."/>
            <person name="Foster-Nyarko E."/>
            <person name="Jarju S."/>
            <person name="Secka A."/>
            <person name="Antonio M."/>
            <person name="Oren A."/>
            <person name="Chaudhuri R.R."/>
            <person name="La Ragione R."/>
            <person name="Hildebrand F."/>
            <person name="Pallen M.J."/>
        </authorList>
    </citation>
    <scope>NUCLEOTIDE SEQUENCE</scope>
    <source>
        <strain evidence="2">CHK154-7741</strain>
    </source>
</reference>
<reference evidence="2" key="1">
    <citation type="submission" date="2020-10" db="EMBL/GenBank/DDBJ databases">
        <authorList>
            <person name="Gilroy R."/>
        </authorList>
    </citation>
    <scope>NUCLEOTIDE SEQUENCE</scope>
    <source>
        <strain evidence="2">CHK154-7741</strain>
    </source>
</reference>
<accession>A0A9D1N094</accession>
<dbReference type="PANTHER" id="PTHR30383">
    <property type="entry name" value="THIOESTERASE 1/PROTEASE 1/LYSOPHOSPHOLIPASE L1"/>
    <property type="match status" value="1"/>
</dbReference>
<dbReference type="Proteomes" id="UP000886748">
    <property type="component" value="Unassembled WGS sequence"/>
</dbReference>
<sequence length="203" mass="22841">MKKVLCFGDSNTYGYCPGRAIRYDKNSRWSGILKQLCDGKFEIIEAGCNNRTAFSDNPAGIEQTGYKVLPNLLQQNPDYIILAIGLNDLQYSYAPTLQQVEDGIKLLIRIIKKTCPCAKIVLAAPSVITTDILHSYFINLFDMDSIEKSKHLPAIYKTIAQSEDCIFIDLNKIAKVSETDGLHYKAEEHQKIAQAMFELLNNN</sequence>
<dbReference type="PANTHER" id="PTHR30383:SF29">
    <property type="entry name" value="SGNH HYDROLASE-TYPE ESTERASE DOMAIN-CONTAINING PROTEIN"/>
    <property type="match status" value="1"/>
</dbReference>
<dbReference type="InterPro" id="IPR036514">
    <property type="entry name" value="SGNH_hydro_sf"/>
</dbReference>
<dbReference type="EMBL" id="DVOD01000033">
    <property type="protein sequence ID" value="HIU92407.1"/>
    <property type="molecule type" value="Genomic_DNA"/>
</dbReference>
<evidence type="ECO:0000259" key="1">
    <source>
        <dbReference type="Pfam" id="PF13472"/>
    </source>
</evidence>
<dbReference type="Gene3D" id="3.40.50.1110">
    <property type="entry name" value="SGNH hydrolase"/>
    <property type="match status" value="1"/>
</dbReference>
<gene>
    <name evidence="2" type="ORF">IAD26_04660</name>
</gene>
<organism evidence="2 3">
    <name type="scientific">Candidatus Limenecus avicola</name>
    <dbReference type="NCBI Taxonomy" id="2840847"/>
    <lineage>
        <taxon>Bacteria</taxon>
        <taxon>Bacillati</taxon>
        <taxon>Bacillota</taxon>
        <taxon>Clostridia</taxon>
        <taxon>Eubacteriales</taxon>
        <taxon>Clostridiaceae</taxon>
        <taxon>Clostridiaceae incertae sedis</taxon>
        <taxon>Candidatus Limenecus</taxon>
    </lineage>
</organism>
<evidence type="ECO:0000313" key="3">
    <source>
        <dbReference type="Proteomes" id="UP000886748"/>
    </source>
</evidence>
<dbReference type="Pfam" id="PF13472">
    <property type="entry name" value="Lipase_GDSL_2"/>
    <property type="match status" value="1"/>
</dbReference>
<proteinExistence type="predicted"/>
<name>A0A9D1N094_9CLOT</name>
<evidence type="ECO:0000313" key="2">
    <source>
        <dbReference type="EMBL" id="HIU92407.1"/>
    </source>
</evidence>